<keyword evidence="4" id="KW-1134">Transmembrane beta strand</keyword>
<dbReference type="Proteomes" id="UP000266492">
    <property type="component" value="Unassembled WGS sequence"/>
</dbReference>
<sequence>MRTVLILLFVLIPLVGKAQEYSLEQYLEKVERENMSIKKAQNDTKQSGEDVKMARSEYLPSIRANLGYRRDFNGSYMYVNGGDQEGTEGLPNKFPVNFKNTLNGALTLEQSIYNAPALANQKIAKLANAYMKLSQLDQTNEVMKQGTLLFYQTLYIKESLIVFEENSALAWNQFQQVREMFANGLTSEFAMKQSELYYQQTLPDIENTRKTLGNLLRELRLLASMKEEEPFEIKGEIALADDTLKMVNEEIFPVGTLKMEQSIKRMDLAKQEIALSKAAFLPKLTFNLGYTLDAFDDKFRFKDRNGVGYGTINLSIPIFSGGFNLSKVRKSRLAYEKSKMEYIDLGNQLEKDYLNLLTDKNVAFTQIRTHRKMVELADKEIQASEEKLRLGLITNLELRETRISYIQAKLQLLNATLDYRAAVVNIKNLLK</sequence>
<comment type="caution">
    <text evidence="9">The sequence shown here is derived from an EMBL/GenBank/DDBJ whole genome shotgun (WGS) entry which is preliminary data.</text>
</comment>
<keyword evidence="6" id="KW-0472">Membrane</keyword>
<accession>A0A395W0A2</accession>
<dbReference type="Proteomes" id="UP000460135">
    <property type="component" value="Unassembled WGS sequence"/>
</dbReference>
<evidence type="ECO:0000256" key="1">
    <source>
        <dbReference type="ARBA" id="ARBA00004442"/>
    </source>
</evidence>
<dbReference type="SUPFAM" id="SSF56954">
    <property type="entry name" value="Outer membrane efflux proteins (OEP)"/>
    <property type="match status" value="1"/>
</dbReference>
<evidence type="ECO:0000313" key="8">
    <source>
        <dbReference type="EMBL" id="KAA3807652.1"/>
    </source>
</evidence>
<evidence type="ECO:0000256" key="2">
    <source>
        <dbReference type="ARBA" id="ARBA00007613"/>
    </source>
</evidence>
<evidence type="ECO:0000313" key="11">
    <source>
        <dbReference type="Proteomes" id="UP000460135"/>
    </source>
</evidence>
<organism evidence="9 10">
    <name type="scientific">Bacteroides ovatus</name>
    <dbReference type="NCBI Taxonomy" id="28116"/>
    <lineage>
        <taxon>Bacteria</taxon>
        <taxon>Pseudomonadati</taxon>
        <taxon>Bacteroidota</taxon>
        <taxon>Bacteroidia</taxon>
        <taxon>Bacteroidales</taxon>
        <taxon>Bacteroidaceae</taxon>
        <taxon>Bacteroides</taxon>
    </lineage>
</organism>
<evidence type="ECO:0000256" key="4">
    <source>
        <dbReference type="ARBA" id="ARBA00022452"/>
    </source>
</evidence>
<keyword evidence="7" id="KW-0998">Cell outer membrane</keyword>
<dbReference type="GO" id="GO:0015288">
    <property type="term" value="F:porin activity"/>
    <property type="evidence" value="ECO:0007669"/>
    <property type="project" value="TreeGrafter"/>
</dbReference>
<dbReference type="AlphaFoldDB" id="A0A395W0A2"/>
<keyword evidence="3" id="KW-0813">Transport</keyword>
<protein>
    <submittedName>
        <fullName evidence="9">TolC family protein</fullName>
    </submittedName>
</protein>
<dbReference type="GO" id="GO:0009279">
    <property type="term" value="C:cell outer membrane"/>
    <property type="evidence" value="ECO:0007669"/>
    <property type="project" value="UniProtKB-SubCell"/>
</dbReference>
<reference evidence="8 11" key="2">
    <citation type="journal article" date="2019" name="Nat. Med.">
        <title>A library of human gut bacterial isolates paired with longitudinal multiomics data enables mechanistic microbiome research.</title>
        <authorList>
            <person name="Poyet M."/>
            <person name="Groussin M."/>
            <person name="Gibbons S.M."/>
            <person name="Avila-Pacheco J."/>
            <person name="Jiang X."/>
            <person name="Kearney S.M."/>
            <person name="Perrotta A.R."/>
            <person name="Berdy B."/>
            <person name="Zhao S."/>
            <person name="Lieberman T.D."/>
            <person name="Swanson P.K."/>
            <person name="Smith M."/>
            <person name="Roesemann S."/>
            <person name="Alexander J.E."/>
            <person name="Rich S.A."/>
            <person name="Livny J."/>
            <person name="Vlamakis H."/>
            <person name="Clish C."/>
            <person name="Bullock K."/>
            <person name="Deik A."/>
            <person name="Scott J."/>
            <person name="Pierce K.A."/>
            <person name="Xavier R.J."/>
            <person name="Alm E.J."/>
        </authorList>
    </citation>
    <scope>NUCLEOTIDE SEQUENCE [LARGE SCALE GENOMIC DNA]</scope>
    <source>
        <strain evidence="8 11">BIOML-A183</strain>
    </source>
</reference>
<dbReference type="Pfam" id="PF02321">
    <property type="entry name" value="OEP"/>
    <property type="match status" value="1"/>
</dbReference>
<dbReference type="GO" id="GO:0015562">
    <property type="term" value="F:efflux transmembrane transporter activity"/>
    <property type="evidence" value="ECO:0007669"/>
    <property type="project" value="InterPro"/>
</dbReference>
<dbReference type="PANTHER" id="PTHR30026:SF20">
    <property type="entry name" value="OUTER MEMBRANE PROTEIN TOLC"/>
    <property type="match status" value="1"/>
</dbReference>
<dbReference type="RefSeq" id="WP_118418435.1">
    <property type="nucleotide sequence ID" value="NZ_CAKJYX010000005.1"/>
</dbReference>
<dbReference type="Gene3D" id="1.20.1600.10">
    <property type="entry name" value="Outer membrane efflux proteins (OEP)"/>
    <property type="match status" value="1"/>
</dbReference>
<dbReference type="GO" id="GO:1990281">
    <property type="term" value="C:efflux pump complex"/>
    <property type="evidence" value="ECO:0007669"/>
    <property type="project" value="TreeGrafter"/>
</dbReference>
<comment type="subcellular location">
    <subcellularLocation>
        <location evidence="1">Cell outer membrane</location>
    </subcellularLocation>
</comment>
<evidence type="ECO:0000256" key="6">
    <source>
        <dbReference type="ARBA" id="ARBA00023136"/>
    </source>
</evidence>
<name>A0A395W0A2_BACOV</name>
<reference evidence="9 10" key="1">
    <citation type="submission" date="2018-08" db="EMBL/GenBank/DDBJ databases">
        <title>A genome reference for cultivated species of the human gut microbiota.</title>
        <authorList>
            <person name="Zou Y."/>
            <person name="Xue W."/>
            <person name="Luo G."/>
        </authorList>
    </citation>
    <scope>NUCLEOTIDE SEQUENCE [LARGE SCALE GENOMIC DNA]</scope>
    <source>
        <strain evidence="9 10">AF20-9LB</strain>
    </source>
</reference>
<comment type="similarity">
    <text evidence="2">Belongs to the outer membrane factor (OMF) (TC 1.B.17) family.</text>
</comment>
<dbReference type="EMBL" id="VWLX01000003">
    <property type="protein sequence ID" value="KAA3807652.1"/>
    <property type="molecule type" value="Genomic_DNA"/>
</dbReference>
<evidence type="ECO:0000313" key="10">
    <source>
        <dbReference type="Proteomes" id="UP000266492"/>
    </source>
</evidence>
<dbReference type="InterPro" id="IPR003423">
    <property type="entry name" value="OMP_efflux"/>
</dbReference>
<dbReference type="InterPro" id="IPR051906">
    <property type="entry name" value="TolC-like"/>
</dbReference>
<dbReference type="PANTHER" id="PTHR30026">
    <property type="entry name" value="OUTER MEMBRANE PROTEIN TOLC"/>
    <property type="match status" value="1"/>
</dbReference>
<dbReference type="EMBL" id="QRVZ01000004">
    <property type="protein sequence ID" value="RGS85465.1"/>
    <property type="molecule type" value="Genomic_DNA"/>
</dbReference>
<evidence type="ECO:0000313" key="9">
    <source>
        <dbReference type="EMBL" id="RGS85465.1"/>
    </source>
</evidence>
<evidence type="ECO:0000256" key="5">
    <source>
        <dbReference type="ARBA" id="ARBA00022692"/>
    </source>
</evidence>
<evidence type="ECO:0000256" key="3">
    <source>
        <dbReference type="ARBA" id="ARBA00022448"/>
    </source>
</evidence>
<proteinExistence type="inferred from homology"/>
<evidence type="ECO:0000256" key="7">
    <source>
        <dbReference type="ARBA" id="ARBA00023237"/>
    </source>
</evidence>
<gene>
    <name evidence="9" type="ORF">DWX70_06515</name>
    <name evidence="8" type="ORF">F3F51_05065</name>
</gene>
<keyword evidence="5" id="KW-0812">Transmembrane</keyword>